<evidence type="ECO:0000313" key="1">
    <source>
        <dbReference type="EMBL" id="GIY42071.1"/>
    </source>
</evidence>
<reference evidence="1 2" key="1">
    <citation type="submission" date="2021-06" db="EMBL/GenBank/DDBJ databases">
        <title>Caerostris darwini draft genome.</title>
        <authorList>
            <person name="Kono N."/>
            <person name="Arakawa K."/>
        </authorList>
    </citation>
    <scope>NUCLEOTIDE SEQUENCE [LARGE SCALE GENOMIC DNA]</scope>
</reference>
<dbReference type="Proteomes" id="UP001054837">
    <property type="component" value="Unassembled WGS sequence"/>
</dbReference>
<organism evidence="1 2">
    <name type="scientific">Caerostris darwini</name>
    <dbReference type="NCBI Taxonomy" id="1538125"/>
    <lineage>
        <taxon>Eukaryota</taxon>
        <taxon>Metazoa</taxon>
        <taxon>Ecdysozoa</taxon>
        <taxon>Arthropoda</taxon>
        <taxon>Chelicerata</taxon>
        <taxon>Arachnida</taxon>
        <taxon>Araneae</taxon>
        <taxon>Araneomorphae</taxon>
        <taxon>Entelegynae</taxon>
        <taxon>Araneoidea</taxon>
        <taxon>Araneidae</taxon>
        <taxon>Caerostris</taxon>
    </lineage>
</organism>
<protein>
    <submittedName>
        <fullName evidence="1">Uncharacterized protein</fullName>
    </submittedName>
</protein>
<keyword evidence="2" id="KW-1185">Reference proteome</keyword>
<name>A0AAV4T9Q4_9ARAC</name>
<gene>
    <name evidence="1" type="ORF">CDAR_282671</name>
</gene>
<proteinExistence type="predicted"/>
<sequence length="244" mass="27656">MLLMPESRYGQMDRECFKTSACFERKTVIADSAHHQTFSVLELSSTHEVKDTGEPCDSASSFAGQRPSMSIFNSCDQAMLLRPESRYGQMDRECFKTSACFERKTVIADSAHHQTFSVLVLSSTHEVKDTGEPCDSASSFAGQRPSMSIFNSCDQAMLLRPESRYGQIDRECFKTCACFERKIVIAQHRVNLFQCFNTRTERYTGEPCISRRSFSGERQTASNFYNCDQVMLVVMESRNGHGEN</sequence>
<accession>A0AAV4T9Q4</accession>
<evidence type="ECO:0000313" key="2">
    <source>
        <dbReference type="Proteomes" id="UP001054837"/>
    </source>
</evidence>
<dbReference type="AlphaFoldDB" id="A0AAV4T9Q4"/>
<comment type="caution">
    <text evidence="1">The sequence shown here is derived from an EMBL/GenBank/DDBJ whole genome shotgun (WGS) entry which is preliminary data.</text>
</comment>
<dbReference type="EMBL" id="BPLQ01009142">
    <property type="protein sequence ID" value="GIY42071.1"/>
    <property type="molecule type" value="Genomic_DNA"/>
</dbReference>